<protein>
    <submittedName>
        <fullName evidence="3">Uncharacterized protein</fullName>
    </submittedName>
</protein>
<dbReference type="Proteomes" id="UP001159042">
    <property type="component" value="Unassembled WGS sequence"/>
</dbReference>
<gene>
    <name evidence="3" type="ORF">NQ315_007731</name>
</gene>
<reference evidence="3 4" key="1">
    <citation type="journal article" date="2023" name="Insect Mol. Biol.">
        <title>Genome sequencing provides insights into the evolution of gene families encoding plant cell wall-degrading enzymes in longhorned beetles.</title>
        <authorList>
            <person name="Shin N.R."/>
            <person name="Okamura Y."/>
            <person name="Kirsch R."/>
            <person name="Pauchet Y."/>
        </authorList>
    </citation>
    <scope>NUCLEOTIDE SEQUENCE [LARGE SCALE GENOMIC DNA]</scope>
    <source>
        <strain evidence="3">EAD_L_NR</strain>
    </source>
</reference>
<evidence type="ECO:0000313" key="3">
    <source>
        <dbReference type="EMBL" id="KAJ8922698.1"/>
    </source>
</evidence>
<evidence type="ECO:0000313" key="4">
    <source>
        <dbReference type="Proteomes" id="UP001159042"/>
    </source>
</evidence>
<keyword evidence="4" id="KW-1185">Reference proteome</keyword>
<feature type="compositionally biased region" description="Polar residues" evidence="2">
    <location>
        <begin position="125"/>
        <end position="135"/>
    </location>
</feature>
<sequence>MDLENRYEELLAAKDLDIESFKTQLNESVQYSNQLVEKISFEETMRQQLQNRVKELEDKMHEQTTLLDEEDKQLTEMRHIIEQQVMKIEELKNELFVKSRDYDSIIAEMDIGRKPIMEQPAPSVSVEQASASAKSRQLEEDLSEPVSRAELDIALYMLHQRDVRCEELTVELTQLLEERDTLQLRLSNAIREKEEIRRKITGADDLPVPSTSTSPPATPPSKASAVSLSATELATEADTSRDTQNLESKLSQLKSVGYKKDKTFVDEQEFRRYQQMSIMQQHISEASRLPAEAAAKLVDASYTLSRDVQSPSKVLLNWLWGRSTPKVNDT</sequence>
<proteinExistence type="predicted"/>
<accession>A0AAV8W8T7</accession>
<evidence type="ECO:0000256" key="1">
    <source>
        <dbReference type="SAM" id="Coils"/>
    </source>
</evidence>
<feature type="coiled-coil region" evidence="1">
    <location>
        <begin position="39"/>
        <end position="94"/>
    </location>
</feature>
<dbReference type="AlphaFoldDB" id="A0AAV8W8T7"/>
<keyword evidence="1" id="KW-0175">Coiled coil</keyword>
<organism evidence="3 4">
    <name type="scientific">Exocentrus adspersus</name>
    <dbReference type="NCBI Taxonomy" id="1586481"/>
    <lineage>
        <taxon>Eukaryota</taxon>
        <taxon>Metazoa</taxon>
        <taxon>Ecdysozoa</taxon>
        <taxon>Arthropoda</taxon>
        <taxon>Hexapoda</taxon>
        <taxon>Insecta</taxon>
        <taxon>Pterygota</taxon>
        <taxon>Neoptera</taxon>
        <taxon>Endopterygota</taxon>
        <taxon>Coleoptera</taxon>
        <taxon>Polyphaga</taxon>
        <taxon>Cucujiformia</taxon>
        <taxon>Chrysomeloidea</taxon>
        <taxon>Cerambycidae</taxon>
        <taxon>Lamiinae</taxon>
        <taxon>Acanthocinini</taxon>
        <taxon>Exocentrus</taxon>
    </lineage>
</organism>
<dbReference type="EMBL" id="JANEYG010000006">
    <property type="protein sequence ID" value="KAJ8922698.1"/>
    <property type="molecule type" value="Genomic_DNA"/>
</dbReference>
<comment type="caution">
    <text evidence="3">The sequence shown here is derived from an EMBL/GenBank/DDBJ whole genome shotgun (WGS) entry which is preliminary data.</text>
</comment>
<feature type="region of interest" description="Disordered" evidence="2">
    <location>
        <begin position="121"/>
        <end position="143"/>
    </location>
</feature>
<feature type="region of interest" description="Disordered" evidence="2">
    <location>
        <begin position="198"/>
        <end position="224"/>
    </location>
</feature>
<feature type="compositionally biased region" description="Low complexity" evidence="2">
    <location>
        <begin position="207"/>
        <end position="224"/>
    </location>
</feature>
<evidence type="ECO:0000256" key="2">
    <source>
        <dbReference type="SAM" id="MobiDB-lite"/>
    </source>
</evidence>
<name>A0AAV8W8T7_9CUCU</name>